<reference evidence="1 3" key="1">
    <citation type="submission" date="2024-06" db="EMBL/GenBank/DDBJ databases">
        <title>A chromosome level genome sequence of Diviner's sage (Salvia divinorum).</title>
        <authorList>
            <person name="Ford S.A."/>
            <person name="Ro D.-K."/>
            <person name="Ness R.W."/>
            <person name="Phillips M.A."/>
        </authorList>
    </citation>
    <scope>NUCLEOTIDE SEQUENCE [LARGE SCALE GENOMIC DNA]</scope>
    <source>
        <strain evidence="1">SAF-2024a</strain>
        <tissue evidence="1">Leaf</tissue>
    </source>
</reference>
<protein>
    <submittedName>
        <fullName evidence="1">Uncharacterized protein</fullName>
    </submittedName>
</protein>
<proteinExistence type="predicted"/>
<dbReference type="EMBL" id="JBEAFC010000015">
    <property type="protein sequence ID" value="KAL1531047.1"/>
    <property type="molecule type" value="Genomic_DNA"/>
</dbReference>
<name>A0ABD1FHC7_SALDI</name>
<evidence type="ECO:0000313" key="3">
    <source>
        <dbReference type="Proteomes" id="UP001567538"/>
    </source>
</evidence>
<dbReference type="EMBL" id="JBEAFC010000013">
    <property type="protein sequence ID" value="KAL1534129.1"/>
    <property type="molecule type" value="Genomic_DNA"/>
</dbReference>
<gene>
    <name evidence="2" type="ORF">AAHA92_31524</name>
    <name evidence="1" type="ORF">AAHA92_33769</name>
</gene>
<keyword evidence="3" id="KW-1185">Reference proteome</keyword>
<sequence length="109" mass="12251">MSYNFLFWIVRGIANTSTRNVLKRLINFHNVVFLAIMEPLVPPDPMMLYSRILGMDFKGANQNGKIWVFTVRGASFSISDDSEQILHGAPYSLSDAFAGAHYHGLCKVL</sequence>
<dbReference type="AlphaFoldDB" id="A0ABD1FHC7"/>
<dbReference type="Proteomes" id="UP001567538">
    <property type="component" value="Unassembled WGS sequence"/>
</dbReference>
<comment type="caution">
    <text evidence="1">The sequence shown here is derived from an EMBL/GenBank/DDBJ whole genome shotgun (WGS) entry which is preliminary data.</text>
</comment>
<accession>A0ABD1FHC7</accession>
<evidence type="ECO:0000313" key="1">
    <source>
        <dbReference type="EMBL" id="KAL1531047.1"/>
    </source>
</evidence>
<organism evidence="1 3">
    <name type="scientific">Salvia divinorum</name>
    <name type="common">Maria pastora</name>
    <name type="synonym">Diviner's sage</name>
    <dbReference type="NCBI Taxonomy" id="28513"/>
    <lineage>
        <taxon>Eukaryota</taxon>
        <taxon>Viridiplantae</taxon>
        <taxon>Streptophyta</taxon>
        <taxon>Embryophyta</taxon>
        <taxon>Tracheophyta</taxon>
        <taxon>Spermatophyta</taxon>
        <taxon>Magnoliopsida</taxon>
        <taxon>eudicotyledons</taxon>
        <taxon>Gunneridae</taxon>
        <taxon>Pentapetalae</taxon>
        <taxon>asterids</taxon>
        <taxon>lamiids</taxon>
        <taxon>Lamiales</taxon>
        <taxon>Lamiaceae</taxon>
        <taxon>Nepetoideae</taxon>
        <taxon>Mentheae</taxon>
        <taxon>Salviinae</taxon>
        <taxon>Salvia</taxon>
        <taxon>Salvia subgen. Calosphace</taxon>
    </lineage>
</organism>
<evidence type="ECO:0000313" key="2">
    <source>
        <dbReference type="EMBL" id="KAL1534129.1"/>
    </source>
</evidence>